<proteinExistence type="predicted"/>
<dbReference type="Proteomes" id="UP000054047">
    <property type="component" value="Unassembled WGS sequence"/>
</dbReference>
<keyword evidence="3" id="KW-1185">Reference proteome</keyword>
<accession>A0A0C2HAA7</accession>
<protein>
    <recommendedName>
        <fullName evidence="4">DNA2/NAM7 helicase-like C-terminal domain-containing protein</fullName>
    </recommendedName>
</protein>
<evidence type="ECO:0000256" key="1">
    <source>
        <dbReference type="SAM" id="MobiDB-lite"/>
    </source>
</evidence>
<gene>
    <name evidence="2" type="ORF">ANCDUO_01071</name>
</gene>
<organism evidence="2 3">
    <name type="scientific">Ancylostoma duodenale</name>
    <dbReference type="NCBI Taxonomy" id="51022"/>
    <lineage>
        <taxon>Eukaryota</taxon>
        <taxon>Metazoa</taxon>
        <taxon>Ecdysozoa</taxon>
        <taxon>Nematoda</taxon>
        <taxon>Chromadorea</taxon>
        <taxon>Rhabditida</taxon>
        <taxon>Rhabditina</taxon>
        <taxon>Rhabditomorpha</taxon>
        <taxon>Strongyloidea</taxon>
        <taxon>Ancylostomatidae</taxon>
        <taxon>Ancylostomatinae</taxon>
        <taxon>Ancylostoma</taxon>
    </lineage>
</organism>
<evidence type="ECO:0000313" key="3">
    <source>
        <dbReference type="Proteomes" id="UP000054047"/>
    </source>
</evidence>
<evidence type="ECO:0008006" key="4">
    <source>
        <dbReference type="Google" id="ProtNLM"/>
    </source>
</evidence>
<dbReference type="EMBL" id="KN726339">
    <property type="protein sequence ID" value="KIH68584.1"/>
    <property type="molecule type" value="Genomic_DNA"/>
</dbReference>
<feature type="compositionally biased region" description="Low complexity" evidence="1">
    <location>
        <begin position="137"/>
        <end position="170"/>
    </location>
</feature>
<feature type="region of interest" description="Disordered" evidence="1">
    <location>
        <begin position="124"/>
        <end position="170"/>
    </location>
</feature>
<dbReference type="AlphaFoldDB" id="A0A0C2HAA7"/>
<reference evidence="2 3" key="1">
    <citation type="submission" date="2013-12" db="EMBL/GenBank/DDBJ databases">
        <title>Draft genome of the parsitic nematode Ancylostoma duodenale.</title>
        <authorList>
            <person name="Mitreva M."/>
        </authorList>
    </citation>
    <scope>NUCLEOTIDE SEQUENCE [LARGE SCALE GENOMIC DNA]</scope>
    <source>
        <strain evidence="2 3">Zhejiang</strain>
    </source>
</reference>
<name>A0A0C2HAA7_9BILA</name>
<evidence type="ECO:0000313" key="2">
    <source>
        <dbReference type="EMBL" id="KIH68584.1"/>
    </source>
</evidence>
<sequence length="170" mass="18565">MLPEAVLITPLSRFQNACFTLIGDSKQLPPYVGTQAIPLAVELCSQSALDIANRRGNTPTCPIQIVYRPHVNMMLLNSEVFYEGTLVCGTPPEHRMAVLQRMRMPNPSIPVAFVDVPSGAIQPVTRSSKMKPKPEPSTSSFATSSSRDSTAARLWSSLSTRTRSSSVNNF</sequence>
<dbReference type="OrthoDB" id="5856787at2759"/>